<dbReference type="GO" id="GO:0008760">
    <property type="term" value="F:UDP-N-acetylglucosamine 1-carboxyvinyltransferase activity"/>
    <property type="evidence" value="ECO:0007669"/>
    <property type="project" value="UniProtKB-UniRule"/>
</dbReference>
<comment type="catalytic activity">
    <reaction evidence="12 13">
        <text>phosphoenolpyruvate + UDP-N-acetyl-alpha-D-glucosamine = UDP-N-acetyl-3-O-(1-carboxyvinyl)-alpha-D-glucosamine + phosphate</text>
        <dbReference type="Rhea" id="RHEA:18681"/>
        <dbReference type="ChEBI" id="CHEBI:43474"/>
        <dbReference type="ChEBI" id="CHEBI:57705"/>
        <dbReference type="ChEBI" id="CHEBI:58702"/>
        <dbReference type="ChEBI" id="CHEBI:68483"/>
        <dbReference type="EC" id="2.5.1.7"/>
    </reaction>
</comment>
<comment type="function">
    <text evidence="13">Cell wall formation. Adds enolpyruvyl to UDP-N-acetylglucosamine.</text>
</comment>
<dbReference type="EC" id="2.5.1.7" evidence="13"/>
<organism evidence="15 16">
    <name type="scientific">Janthinobacterium lividum</name>
    <dbReference type="NCBI Taxonomy" id="29581"/>
    <lineage>
        <taxon>Bacteria</taxon>
        <taxon>Pseudomonadati</taxon>
        <taxon>Pseudomonadota</taxon>
        <taxon>Betaproteobacteria</taxon>
        <taxon>Burkholderiales</taxon>
        <taxon>Oxalobacteraceae</taxon>
        <taxon>Janthinobacterium</taxon>
    </lineage>
</organism>
<evidence type="ECO:0000256" key="7">
    <source>
        <dbReference type="ARBA" id="ARBA00022984"/>
    </source>
</evidence>
<dbReference type="InterPro" id="IPR050068">
    <property type="entry name" value="MurA_subfamily"/>
</dbReference>
<evidence type="ECO:0000256" key="12">
    <source>
        <dbReference type="ARBA" id="ARBA00047527"/>
    </source>
</evidence>
<feature type="modified residue" description="2-(S-cysteinyl)pyruvic acid O-phosphothioketal" evidence="13">
    <location>
        <position position="116"/>
    </location>
</feature>
<name>A0A031GNH3_9BURK</name>
<evidence type="ECO:0000256" key="5">
    <source>
        <dbReference type="ARBA" id="ARBA00022679"/>
    </source>
</evidence>
<keyword evidence="3 13" id="KW-0963">Cytoplasm</keyword>
<dbReference type="CDD" id="cd01555">
    <property type="entry name" value="UdpNAET"/>
    <property type="match status" value="1"/>
</dbReference>
<evidence type="ECO:0000256" key="13">
    <source>
        <dbReference type="HAMAP-Rule" id="MF_00111"/>
    </source>
</evidence>
<dbReference type="GO" id="GO:0005737">
    <property type="term" value="C:cytoplasm"/>
    <property type="evidence" value="ECO:0007669"/>
    <property type="project" value="UniProtKB-SubCell"/>
</dbReference>
<dbReference type="GO" id="GO:0051301">
    <property type="term" value="P:cell division"/>
    <property type="evidence" value="ECO:0007669"/>
    <property type="project" value="UniProtKB-KW"/>
</dbReference>
<keyword evidence="5 13" id="KW-0808">Transferase</keyword>
<comment type="pathway">
    <text evidence="2 13">Cell wall biogenesis; peptidoglycan biosynthesis.</text>
</comment>
<keyword evidence="7 13" id="KW-0573">Peptidoglycan synthesis</keyword>
<dbReference type="Gene3D" id="3.65.10.10">
    <property type="entry name" value="Enolpyruvate transferase domain"/>
    <property type="match status" value="2"/>
</dbReference>
<dbReference type="PANTHER" id="PTHR43783:SF1">
    <property type="entry name" value="UDP-N-ACETYLGLUCOSAMINE 1-CARBOXYVINYLTRANSFERASE"/>
    <property type="match status" value="1"/>
</dbReference>
<dbReference type="Pfam" id="PF00275">
    <property type="entry name" value="EPSP_synthase"/>
    <property type="match status" value="1"/>
</dbReference>
<comment type="similarity">
    <text evidence="11 13">Belongs to the EPSP synthase family. MurA subfamily.</text>
</comment>
<dbReference type="eggNOG" id="COG0766">
    <property type="taxonomic scope" value="Bacteria"/>
</dbReference>
<keyword evidence="10 13" id="KW-0670">Pyruvate</keyword>
<gene>
    <name evidence="13 15" type="primary">murA</name>
    <name evidence="15" type="ORF">FHI69_22020</name>
</gene>
<proteinExistence type="inferred from homology"/>
<dbReference type="HAMAP" id="MF_00111">
    <property type="entry name" value="MurA"/>
    <property type="match status" value="1"/>
</dbReference>
<evidence type="ECO:0000259" key="14">
    <source>
        <dbReference type="Pfam" id="PF00275"/>
    </source>
</evidence>
<evidence type="ECO:0000313" key="16">
    <source>
        <dbReference type="Proteomes" id="UP000305681"/>
    </source>
</evidence>
<dbReference type="NCBIfam" id="TIGR01072">
    <property type="entry name" value="murA"/>
    <property type="match status" value="1"/>
</dbReference>
<feature type="binding site" evidence="13">
    <location>
        <position position="304"/>
    </location>
    <ligand>
        <name>UDP-N-acetyl-alpha-D-glucosamine</name>
        <dbReference type="ChEBI" id="CHEBI:57705"/>
    </ligand>
</feature>
<evidence type="ECO:0000256" key="11">
    <source>
        <dbReference type="ARBA" id="ARBA00038367"/>
    </source>
</evidence>
<dbReference type="GO" id="GO:0071555">
    <property type="term" value="P:cell wall organization"/>
    <property type="evidence" value="ECO:0007669"/>
    <property type="project" value="UniProtKB-KW"/>
</dbReference>
<keyword evidence="9 13" id="KW-0961">Cell wall biogenesis/degradation</keyword>
<feature type="active site" description="Proton donor" evidence="13">
    <location>
        <position position="116"/>
    </location>
</feature>
<keyword evidence="8 13" id="KW-0131">Cell cycle</keyword>
<evidence type="ECO:0000256" key="9">
    <source>
        <dbReference type="ARBA" id="ARBA00023316"/>
    </source>
</evidence>
<dbReference type="InterPro" id="IPR036968">
    <property type="entry name" value="Enolpyruvate_Tfrase_sf"/>
</dbReference>
<dbReference type="GO" id="GO:0009252">
    <property type="term" value="P:peptidoglycan biosynthetic process"/>
    <property type="evidence" value="ECO:0007669"/>
    <property type="project" value="UniProtKB-UniRule"/>
</dbReference>
<evidence type="ECO:0000256" key="2">
    <source>
        <dbReference type="ARBA" id="ARBA00004752"/>
    </source>
</evidence>
<dbReference type="FunFam" id="3.65.10.10:FF:000001">
    <property type="entry name" value="UDP-N-acetylglucosamine 1-carboxyvinyltransferase"/>
    <property type="match status" value="1"/>
</dbReference>
<dbReference type="AlphaFoldDB" id="A0A031GNH3"/>
<dbReference type="PANTHER" id="PTHR43783">
    <property type="entry name" value="UDP-N-ACETYLGLUCOSAMINE 1-CARBOXYVINYLTRANSFERASE"/>
    <property type="match status" value="1"/>
</dbReference>
<evidence type="ECO:0000256" key="6">
    <source>
        <dbReference type="ARBA" id="ARBA00022960"/>
    </source>
</evidence>
<sequence length="416" mass="44064">MDKLLINGGNRLNGDIAISGAKNAALPILCAGLLTAGDLDLTNVPHLHDVATMLKLLGQTGLKVRQDGDRVVLNGSAIDTLEAPYELVKTMRASILVLGPMLARFGEAKVSLPGGCAIGSRPVDQHIKGLEALGAEIRIEAGYIYAKCAKLKGARIVTDMITVTGTENLLMAATLAEGETILENAACEPEVTDLAHLLVAMGAKIDGIGTSRLVIQGVDALHGASHAVIADRIETGTFLCAVAATGGDITLRNVRTDILDSALDKLRAMGLTMTFGADWIRAEMSARPNPVSFRTTEYPGFPTDMQAQFMAVNTIANGASRVTETIFENRFMHVQEMNRLGADITIEGNTAIIAGVKQLRGAPVMATDLRASASLVIAALAADGETLIDRIYHLDRGYDRMEVKLSAVGANIVRIK</sequence>
<dbReference type="InterPro" id="IPR013792">
    <property type="entry name" value="RNA3'P_cycl/enolpyr_Trfase_a/b"/>
</dbReference>
<evidence type="ECO:0000256" key="1">
    <source>
        <dbReference type="ARBA" id="ARBA00004496"/>
    </source>
</evidence>
<keyword evidence="4 13" id="KW-0132">Cell division</keyword>
<evidence type="ECO:0000256" key="3">
    <source>
        <dbReference type="ARBA" id="ARBA00022490"/>
    </source>
</evidence>
<reference evidence="15 16" key="1">
    <citation type="submission" date="2019-06" db="EMBL/GenBank/DDBJ databases">
        <title>Genome sequence of Janthinobacterium lividum UCD_MED1.</title>
        <authorList>
            <person name="De Leon M.E."/>
            <person name="Jospin G."/>
        </authorList>
    </citation>
    <scope>NUCLEOTIDE SEQUENCE [LARGE SCALE GENOMIC DNA]</scope>
    <source>
        <strain evidence="15 16">UCD_MED1</strain>
    </source>
</reference>
<dbReference type="GO" id="GO:0008360">
    <property type="term" value="P:regulation of cell shape"/>
    <property type="evidence" value="ECO:0007669"/>
    <property type="project" value="UniProtKB-KW"/>
</dbReference>
<dbReference type="InterPro" id="IPR005750">
    <property type="entry name" value="UDP_GlcNAc_COvinyl_MurA"/>
</dbReference>
<evidence type="ECO:0000256" key="4">
    <source>
        <dbReference type="ARBA" id="ARBA00022618"/>
    </source>
</evidence>
<dbReference type="NCBIfam" id="NF006873">
    <property type="entry name" value="PRK09369.1"/>
    <property type="match status" value="1"/>
</dbReference>
<comment type="subcellular location">
    <subcellularLocation>
        <location evidence="1 13">Cytoplasm</location>
    </subcellularLocation>
</comment>
<dbReference type="RefSeq" id="WP_034753826.1">
    <property type="nucleotide sequence ID" value="NZ_JFYR01000013.1"/>
</dbReference>
<dbReference type="InterPro" id="IPR001986">
    <property type="entry name" value="Enolpyruvate_Tfrase_dom"/>
</dbReference>
<dbReference type="UniPathway" id="UPA00219"/>
<feature type="binding site" evidence="13">
    <location>
        <position position="326"/>
    </location>
    <ligand>
        <name>UDP-N-acetyl-alpha-D-glucosamine</name>
        <dbReference type="ChEBI" id="CHEBI:57705"/>
    </ligand>
</feature>
<dbReference type="Proteomes" id="UP000305681">
    <property type="component" value="Unassembled WGS sequence"/>
</dbReference>
<evidence type="ECO:0000256" key="8">
    <source>
        <dbReference type="ARBA" id="ARBA00023306"/>
    </source>
</evidence>
<comment type="caution">
    <text evidence="15">The sequence shown here is derived from an EMBL/GenBank/DDBJ whole genome shotgun (WGS) entry which is preliminary data.</text>
</comment>
<accession>A0A031GNH3</accession>
<protein>
    <recommendedName>
        <fullName evidence="13">UDP-N-acetylglucosamine 1-carboxyvinyltransferase</fullName>
        <ecNumber evidence="13">2.5.1.7</ecNumber>
    </recommendedName>
    <alternativeName>
        <fullName evidence="13">Enoylpyruvate transferase</fullName>
    </alternativeName>
    <alternativeName>
        <fullName evidence="13">UDP-N-acetylglucosamine enolpyruvyl transferase</fullName>
        <shortName evidence="13">EPT</shortName>
    </alternativeName>
</protein>
<dbReference type="SUPFAM" id="SSF55205">
    <property type="entry name" value="EPT/RTPC-like"/>
    <property type="match status" value="1"/>
</dbReference>
<evidence type="ECO:0000313" key="15">
    <source>
        <dbReference type="EMBL" id="TNC74511.1"/>
    </source>
</evidence>
<feature type="domain" description="Enolpyruvate transferase" evidence="14">
    <location>
        <begin position="7"/>
        <end position="404"/>
    </location>
</feature>
<dbReference type="EMBL" id="VDGE01000010">
    <property type="protein sequence ID" value="TNC74511.1"/>
    <property type="molecule type" value="Genomic_DNA"/>
</dbReference>
<keyword evidence="6 13" id="KW-0133">Cell shape</keyword>
<feature type="binding site" evidence="13">
    <location>
        <position position="92"/>
    </location>
    <ligand>
        <name>UDP-N-acetyl-alpha-D-glucosamine</name>
        <dbReference type="ChEBI" id="CHEBI:57705"/>
    </ligand>
</feature>
<dbReference type="OrthoDB" id="9803760at2"/>
<feature type="binding site" evidence="13">
    <location>
        <begin position="22"/>
        <end position="23"/>
    </location>
    <ligand>
        <name>phosphoenolpyruvate</name>
        <dbReference type="ChEBI" id="CHEBI:58702"/>
    </ligand>
</feature>
<feature type="binding site" evidence="13">
    <location>
        <begin position="121"/>
        <end position="125"/>
    </location>
    <ligand>
        <name>UDP-N-acetyl-alpha-D-glucosamine</name>
        <dbReference type="ChEBI" id="CHEBI:57705"/>
    </ligand>
</feature>
<comment type="caution">
    <text evidence="13">Lacks conserved residue(s) required for the propagation of feature annotation.</text>
</comment>
<dbReference type="GO" id="GO:0019277">
    <property type="term" value="P:UDP-N-acetylgalactosamine biosynthetic process"/>
    <property type="evidence" value="ECO:0007669"/>
    <property type="project" value="InterPro"/>
</dbReference>
<evidence type="ECO:0000256" key="10">
    <source>
        <dbReference type="ARBA" id="ARBA00023317"/>
    </source>
</evidence>